<keyword evidence="2" id="KW-1185">Reference proteome</keyword>
<protein>
    <submittedName>
        <fullName evidence="1">Uncharacterized protein</fullName>
    </submittedName>
</protein>
<dbReference type="KEGG" id="pko:PKOR_05515"/>
<dbReference type="STRING" id="400092.PKOR_05515"/>
<dbReference type="PATRIC" id="fig|400092.3.peg.1223"/>
<accession>A0A0E3ZF84</accession>
<sequence>MKKDIDFGTVEGIAVAVAKSTDSTSGDLNWSVYLINNNSFPIDNVLVASKGYGVVDGDEVKTSVLRHMFERVEAKSFVQVEPIDPGIFHINNEYWVSYYIDRQIYDKRFVFVPDSIVEDNLIEIGMLQMQGVLHS</sequence>
<dbReference type="HOGENOM" id="CLU_134435_0_0_10"/>
<evidence type="ECO:0000313" key="2">
    <source>
        <dbReference type="Proteomes" id="UP000033109"/>
    </source>
</evidence>
<dbReference type="AlphaFoldDB" id="A0A0E3ZF84"/>
<dbReference type="EMBL" id="CP009621">
    <property type="protein sequence ID" value="AKD02680.1"/>
    <property type="molecule type" value="Genomic_DNA"/>
</dbReference>
<name>A0A0E3ZF84_9BACT</name>
<gene>
    <name evidence="1" type="ORF">PKOR_05515</name>
</gene>
<reference evidence="1 2" key="1">
    <citation type="journal article" date="2015" name="Sci. Rep.">
        <title>Unraveling adaptation of Pontibacter korlensis to radiation and infertility in desert through complete genome and comparative transcriptomic analysis.</title>
        <authorList>
            <person name="Dai J."/>
            <person name="Dai W."/>
            <person name="Qiu C."/>
            <person name="Yang Z."/>
            <person name="Zhang Y."/>
            <person name="Zhou M."/>
            <person name="Zhang L."/>
            <person name="Fang C."/>
            <person name="Gao Q."/>
            <person name="Yang Q."/>
            <person name="Li X."/>
            <person name="Wang Z."/>
            <person name="Wang Z."/>
            <person name="Jia Z."/>
            <person name="Chen X."/>
        </authorList>
    </citation>
    <scope>NUCLEOTIDE SEQUENCE [LARGE SCALE GENOMIC DNA]</scope>
    <source>
        <strain evidence="1 2">X14-1T</strain>
    </source>
</reference>
<organism evidence="1 2">
    <name type="scientific">Pontibacter korlensis</name>
    <dbReference type="NCBI Taxonomy" id="400092"/>
    <lineage>
        <taxon>Bacteria</taxon>
        <taxon>Pseudomonadati</taxon>
        <taxon>Bacteroidota</taxon>
        <taxon>Cytophagia</taxon>
        <taxon>Cytophagales</taxon>
        <taxon>Hymenobacteraceae</taxon>
        <taxon>Pontibacter</taxon>
    </lineage>
</organism>
<dbReference type="Proteomes" id="UP000033109">
    <property type="component" value="Chromosome"/>
</dbReference>
<dbReference type="OrthoDB" id="953239at2"/>
<dbReference type="RefSeq" id="WP_046309595.1">
    <property type="nucleotide sequence ID" value="NZ_CBCSCY010000009.1"/>
</dbReference>
<evidence type="ECO:0000313" key="1">
    <source>
        <dbReference type="EMBL" id="AKD02680.1"/>
    </source>
</evidence>
<proteinExistence type="predicted"/>